<evidence type="ECO:0000259" key="6">
    <source>
        <dbReference type="Pfam" id="PF03330"/>
    </source>
</evidence>
<dbReference type="SUPFAM" id="SSF50685">
    <property type="entry name" value="Barwin-like endoglucanases"/>
    <property type="match status" value="1"/>
</dbReference>
<comment type="caution">
    <text evidence="7">The sequence shown here is derived from an EMBL/GenBank/DDBJ whole genome shotgun (WGS) entry which is preliminary data.</text>
</comment>
<keyword evidence="8" id="KW-1185">Reference proteome</keyword>
<dbReference type="HAMAP" id="MF_02071">
    <property type="entry name" value="RlpA"/>
    <property type="match status" value="1"/>
</dbReference>
<dbReference type="InterPro" id="IPR012997">
    <property type="entry name" value="RplA"/>
</dbReference>
<dbReference type="EC" id="4.2.2.-" evidence="3"/>
<evidence type="ECO:0000256" key="4">
    <source>
        <dbReference type="RuleBase" id="RU003495"/>
    </source>
</evidence>
<dbReference type="Gene3D" id="2.40.40.10">
    <property type="entry name" value="RlpA-like domain"/>
    <property type="match status" value="1"/>
</dbReference>
<feature type="domain" description="RlpA-like protein double-psi beta-barrel" evidence="6">
    <location>
        <begin position="72"/>
        <end position="161"/>
    </location>
</feature>
<organism evidence="7 8">
    <name type="scientific">Bombella favorum</name>
    <dbReference type="NCBI Taxonomy" id="2039164"/>
    <lineage>
        <taxon>Bacteria</taxon>
        <taxon>Pseudomonadati</taxon>
        <taxon>Pseudomonadota</taxon>
        <taxon>Alphaproteobacteria</taxon>
        <taxon>Acetobacterales</taxon>
        <taxon>Acetobacteraceae</taxon>
        <taxon>Bombella</taxon>
    </lineage>
</organism>
<dbReference type="InterPro" id="IPR009009">
    <property type="entry name" value="RlpA-like_DPBB"/>
</dbReference>
<name>A0ABR5ZM84_9PROT</name>
<evidence type="ECO:0000313" key="8">
    <source>
        <dbReference type="Proteomes" id="UP001516390"/>
    </source>
</evidence>
<dbReference type="InterPro" id="IPR036908">
    <property type="entry name" value="RlpA-like_sf"/>
</dbReference>
<protein>
    <recommendedName>
        <fullName evidence="3">Endolytic peptidoglycan transglycosylase RlpA</fullName>
        <ecNumber evidence="3">4.2.2.-</ecNumber>
    </recommendedName>
</protein>
<sequence>MKVYPPFSASMDSVSTPRRNGPPPAAVPFLKHLSALVLLTIFMGFLPAGASTIPRKESVVHNADAAPQPVTESGLASWYGGKKLAGKRTASGERFKPNALTAAHPSLPMGTKLLIHSPLTGRSVIVRVNDRGPVDNDRILDLSEGAAVSLGIRNHGVSHITVTVLPRHHSRFRHPTNMHDILQDEARRAERVAQDSPLR</sequence>
<dbReference type="EMBL" id="NWUS01000001">
    <property type="protein sequence ID" value="MBA5725437.1"/>
    <property type="molecule type" value="Genomic_DNA"/>
</dbReference>
<evidence type="ECO:0000256" key="3">
    <source>
        <dbReference type="HAMAP-Rule" id="MF_02071"/>
    </source>
</evidence>
<accession>A0ABR5ZM84</accession>
<proteinExistence type="inferred from homology"/>
<dbReference type="Pfam" id="PF03330">
    <property type="entry name" value="DPBB_1"/>
    <property type="match status" value="1"/>
</dbReference>
<keyword evidence="2 3" id="KW-0961">Cell wall biogenesis/degradation</keyword>
<reference evidence="7 8" key="1">
    <citation type="submission" date="2017-09" db="EMBL/GenBank/DDBJ databases">
        <authorList>
            <person name="Jakob F."/>
        </authorList>
    </citation>
    <scope>NUCLEOTIDE SEQUENCE [LARGE SCALE GENOMIC DNA]</scope>
    <source>
        <strain evidence="7 8">TMW 2.1880</strain>
    </source>
</reference>
<dbReference type="NCBIfam" id="TIGR00413">
    <property type="entry name" value="rlpA"/>
    <property type="match status" value="1"/>
</dbReference>
<dbReference type="PANTHER" id="PTHR34183:SF8">
    <property type="entry name" value="ENDOLYTIC PEPTIDOGLYCAN TRANSGLYCOSYLASE RLPA-RELATED"/>
    <property type="match status" value="1"/>
</dbReference>
<dbReference type="PANTHER" id="PTHR34183">
    <property type="entry name" value="ENDOLYTIC PEPTIDOGLYCAN TRANSGLYCOSYLASE RLPA"/>
    <property type="match status" value="1"/>
</dbReference>
<evidence type="ECO:0000313" key="7">
    <source>
        <dbReference type="EMBL" id="MBA5725437.1"/>
    </source>
</evidence>
<keyword evidence="1 3" id="KW-0456">Lyase</keyword>
<evidence type="ECO:0000256" key="1">
    <source>
        <dbReference type="ARBA" id="ARBA00023239"/>
    </source>
</evidence>
<comment type="similarity">
    <text evidence="3 4">Belongs to the RlpA family.</text>
</comment>
<dbReference type="Proteomes" id="UP001516390">
    <property type="component" value="Unassembled WGS sequence"/>
</dbReference>
<dbReference type="CDD" id="cd22268">
    <property type="entry name" value="DPBB_RlpA-like"/>
    <property type="match status" value="1"/>
</dbReference>
<comment type="function">
    <text evidence="3">Lytic transglycosylase with a strong preference for naked glycan strands that lack stem peptides.</text>
</comment>
<evidence type="ECO:0000256" key="5">
    <source>
        <dbReference type="SAM" id="MobiDB-lite"/>
    </source>
</evidence>
<dbReference type="InterPro" id="IPR034718">
    <property type="entry name" value="RlpA"/>
</dbReference>
<evidence type="ECO:0000256" key="2">
    <source>
        <dbReference type="ARBA" id="ARBA00023316"/>
    </source>
</evidence>
<feature type="region of interest" description="Disordered" evidence="5">
    <location>
        <begin position="1"/>
        <end position="21"/>
    </location>
</feature>
<gene>
    <name evidence="3" type="primary">rlpA</name>
    <name evidence="7" type="ORF">CPA57_03990</name>
</gene>